<feature type="region of interest" description="Disordered" evidence="1">
    <location>
        <begin position="1"/>
        <end position="56"/>
    </location>
</feature>
<keyword evidence="2" id="KW-0472">Membrane</keyword>
<organism evidence="3 4">
    <name type="scientific">Colocasia esculenta</name>
    <name type="common">Wild taro</name>
    <name type="synonym">Arum esculentum</name>
    <dbReference type="NCBI Taxonomy" id="4460"/>
    <lineage>
        <taxon>Eukaryota</taxon>
        <taxon>Viridiplantae</taxon>
        <taxon>Streptophyta</taxon>
        <taxon>Embryophyta</taxon>
        <taxon>Tracheophyta</taxon>
        <taxon>Spermatophyta</taxon>
        <taxon>Magnoliopsida</taxon>
        <taxon>Liliopsida</taxon>
        <taxon>Araceae</taxon>
        <taxon>Aroideae</taxon>
        <taxon>Colocasieae</taxon>
        <taxon>Colocasia</taxon>
    </lineage>
</organism>
<evidence type="ECO:0000313" key="4">
    <source>
        <dbReference type="Proteomes" id="UP000652761"/>
    </source>
</evidence>
<keyword evidence="4" id="KW-1185">Reference proteome</keyword>
<keyword evidence="2" id="KW-1133">Transmembrane helix</keyword>
<evidence type="ECO:0000313" key="3">
    <source>
        <dbReference type="EMBL" id="MQM11198.1"/>
    </source>
</evidence>
<feature type="compositionally biased region" description="Basic and acidic residues" evidence="1">
    <location>
        <begin position="1"/>
        <end position="10"/>
    </location>
</feature>
<dbReference type="EMBL" id="NMUH01004897">
    <property type="protein sequence ID" value="MQM11198.1"/>
    <property type="molecule type" value="Genomic_DNA"/>
</dbReference>
<keyword evidence="2" id="KW-0812">Transmembrane</keyword>
<comment type="caution">
    <text evidence="3">The sequence shown here is derived from an EMBL/GenBank/DDBJ whole genome shotgun (WGS) entry which is preliminary data.</text>
</comment>
<sequence length="230" mass="25774">MSRRAMRDNGDEPGSDDSNPERTEVVERKRATRSRGQAPRGGSGSRGNTGTTSQIGLPTGYFLNPRLMYADNAHVDSKVLHGTLNVNGHLSMTPKKRLEAELQVLLLAVAHIHNHRVIMDMIHRVTIDIVHRDKVTMDMIHRGTMDMTHRGTMNMIQVMVPLEVANMRQECMGGLVNLNSNFNHFQSITVIAQYPLLMLGVLLILILDSNQPNNLTPRGIECVGYIFVWL</sequence>
<dbReference type="AlphaFoldDB" id="A0A843WXF9"/>
<feature type="transmembrane region" description="Helical" evidence="2">
    <location>
        <begin position="188"/>
        <end position="207"/>
    </location>
</feature>
<evidence type="ECO:0000256" key="1">
    <source>
        <dbReference type="SAM" id="MobiDB-lite"/>
    </source>
</evidence>
<dbReference type="Proteomes" id="UP000652761">
    <property type="component" value="Unassembled WGS sequence"/>
</dbReference>
<reference evidence="3" key="1">
    <citation type="submission" date="2017-07" db="EMBL/GenBank/DDBJ databases">
        <title>Taro Niue Genome Assembly and Annotation.</title>
        <authorList>
            <person name="Atibalentja N."/>
            <person name="Keating K."/>
            <person name="Fields C.J."/>
        </authorList>
    </citation>
    <scope>NUCLEOTIDE SEQUENCE</scope>
    <source>
        <strain evidence="3">Niue_2</strain>
        <tissue evidence="3">Leaf</tissue>
    </source>
</reference>
<evidence type="ECO:0000256" key="2">
    <source>
        <dbReference type="SAM" id="Phobius"/>
    </source>
</evidence>
<accession>A0A843WXF9</accession>
<name>A0A843WXF9_COLES</name>
<proteinExistence type="predicted"/>
<protein>
    <submittedName>
        <fullName evidence="3">Uncharacterized protein</fullName>
    </submittedName>
</protein>
<gene>
    <name evidence="3" type="ORF">Taro_044101</name>
</gene>
<feature type="compositionally biased region" description="Basic and acidic residues" evidence="1">
    <location>
        <begin position="19"/>
        <end position="29"/>
    </location>
</feature>